<dbReference type="SFLD" id="SFLDG01129">
    <property type="entry name" value="C1.5:_HAD__Beta-PGM__Phosphata"/>
    <property type="match status" value="1"/>
</dbReference>
<dbReference type="NCBIfam" id="TIGR01549">
    <property type="entry name" value="HAD-SF-IA-v1"/>
    <property type="match status" value="1"/>
</dbReference>
<dbReference type="Gene3D" id="1.10.150.240">
    <property type="entry name" value="Putative phosphatase, domain 2"/>
    <property type="match status" value="1"/>
</dbReference>
<dbReference type="GO" id="GO:0008967">
    <property type="term" value="F:phosphoglycolate phosphatase activity"/>
    <property type="evidence" value="ECO:0007669"/>
    <property type="project" value="TreeGrafter"/>
</dbReference>
<dbReference type="SFLD" id="SFLDG01135">
    <property type="entry name" value="C1.5.6:_HAD__Beta-PGM__Phospha"/>
    <property type="match status" value="1"/>
</dbReference>
<comment type="caution">
    <text evidence="1">The sequence shown here is derived from an EMBL/GenBank/DDBJ whole genome shotgun (WGS) entry which is preliminary data.</text>
</comment>
<dbReference type="EMBL" id="DVHH01000150">
    <property type="protein sequence ID" value="HIR55134.1"/>
    <property type="molecule type" value="Genomic_DNA"/>
</dbReference>
<dbReference type="Gene3D" id="3.40.50.1000">
    <property type="entry name" value="HAD superfamily/HAD-like"/>
    <property type="match status" value="1"/>
</dbReference>
<dbReference type="Pfam" id="PF13419">
    <property type="entry name" value="HAD_2"/>
    <property type="match status" value="1"/>
</dbReference>
<dbReference type="InterPro" id="IPR006439">
    <property type="entry name" value="HAD-SF_hydro_IA"/>
</dbReference>
<reference evidence="1" key="1">
    <citation type="submission" date="2020-10" db="EMBL/GenBank/DDBJ databases">
        <authorList>
            <person name="Gilroy R."/>
        </authorList>
    </citation>
    <scope>NUCLEOTIDE SEQUENCE</scope>
    <source>
        <strain evidence="1">ChiGjej3B3-7149</strain>
    </source>
</reference>
<keyword evidence="1" id="KW-0378">Hydrolase</keyword>
<dbReference type="NCBIfam" id="TIGR01509">
    <property type="entry name" value="HAD-SF-IA-v3"/>
    <property type="match status" value="1"/>
</dbReference>
<dbReference type="InterPro" id="IPR050155">
    <property type="entry name" value="HAD-like_hydrolase_sf"/>
</dbReference>
<evidence type="ECO:0000313" key="1">
    <source>
        <dbReference type="EMBL" id="HIR55134.1"/>
    </source>
</evidence>
<dbReference type="GO" id="GO:0005829">
    <property type="term" value="C:cytosol"/>
    <property type="evidence" value="ECO:0007669"/>
    <property type="project" value="TreeGrafter"/>
</dbReference>
<dbReference type="InterPro" id="IPR023214">
    <property type="entry name" value="HAD_sf"/>
</dbReference>
<accession>A0A9D1IZP9</accession>
<dbReference type="SFLD" id="SFLDS00003">
    <property type="entry name" value="Haloacid_Dehalogenase"/>
    <property type="match status" value="1"/>
</dbReference>
<dbReference type="Proteomes" id="UP000824238">
    <property type="component" value="Unassembled WGS sequence"/>
</dbReference>
<proteinExistence type="predicted"/>
<dbReference type="AlphaFoldDB" id="A0A9D1IZP9"/>
<dbReference type="PANTHER" id="PTHR43434">
    <property type="entry name" value="PHOSPHOGLYCOLATE PHOSPHATASE"/>
    <property type="match status" value="1"/>
</dbReference>
<gene>
    <name evidence="1" type="ORF">IAD36_06040</name>
</gene>
<organism evidence="1 2">
    <name type="scientific">Candidatus Scatomorpha intestinigallinarum</name>
    <dbReference type="NCBI Taxonomy" id="2840923"/>
    <lineage>
        <taxon>Bacteria</taxon>
        <taxon>Bacillati</taxon>
        <taxon>Bacillota</taxon>
        <taxon>Clostridia</taxon>
        <taxon>Eubacteriales</taxon>
        <taxon>Candidatus Scatomorpha</taxon>
    </lineage>
</organism>
<dbReference type="InterPro" id="IPR041492">
    <property type="entry name" value="HAD_2"/>
</dbReference>
<reference evidence="1" key="2">
    <citation type="journal article" date="2021" name="PeerJ">
        <title>Extensive microbial diversity within the chicken gut microbiome revealed by metagenomics and culture.</title>
        <authorList>
            <person name="Gilroy R."/>
            <person name="Ravi A."/>
            <person name="Getino M."/>
            <person name="Pursley I."/>
            <person name="Horton D.L."/>
            <person name="Alikhan N.F."/>
            <person name="Baker D."/>
            <person name="Gharbi K."/>
            <person name="Hall N."/>
            <person name="Watson M."/>
            <person name="Adriaenssens E.M."/>
            <person name="Foster-Nyarko E."/>
            <person name="Jarju S."/>
            <person name="Secka A."/>
            <person name="Antonio M."/>
            <person name="Oren A."/>
            <person name="Chaudhuri R.R."/>
            <person name="La Ragione R."/>
            <person name="Hildebrand F."/>
            <person name="Pallen M.J."/>
        </authorList>
    </citation>
    <scope>NUCLEOTIDE SEQUENCE</scope>
    <source>
        <strain evidence="1">ChiGjej3B3-7149</strain>
    </source>
</reference>
<dbReference type="PANTHER" id="PTHR43434:SF1">
    <property type="entry name" value="PHOSPHOGLYCOLATE PHOSPHATASE"/>
    <property type="match status" value="1"/>
</dbReference>
<dbReference type="InterPro" id="IPR036412">
    <property type="entry name" value="HAD-like_sf"/>
</dbReference>
<dbReference type="SUPFAM" id="SSF56784">
    <property type="entry name" value="HAD-like"/>
    <property type="match status" value="1"/>
</dbReference>
<dbReference type="GO" id="GO:0006281">
    <property type="term" value="P:DNA repair"/>
    <property type="evidence" value="ECO:0007669"/>
    <property type="project" value="TreeGrafter"/>
</dbReference>
<sequence length="216" mass="23399">MRYDTVIFDLDGTLLDTLDDLTDGVNHALREFGFPEASRDEIRARLGYGSGYLIAQSVPGGRNCPVYQAVFDSYFAYYRAHSAVKTRPYPGIPELLAELRSRGVRCAIVSNKPHAATLDLAEKYFSGLVDAAVGDRPGVVERKPAPDTVWAAMRELGGVPEHSVYVGDSEVDIQTAQNAGIDCISVDWGFRTHEQLLGYGASCIVSDAAGLLGRLG</sequence>
<evidence type="ECO:0000313" key="2">
    <source>
        <dbReference type="Proteomes" id="UP000824238"/>
    </source>
</evidence>
<dbReference type="InterPro" id="IPR023198">
    <property type="entry name" value="PGP-like_dom2"/>
</dbReference>
<name>A0A9D1IZP9_9FIRM</name>
<protein>
    <submittedName>
        <fullName evidence="1">HAD family hydrolase</fullName>
    </submittedName>
</protein>